<keyword evidence="1" id="KW-0812">Transmembrane</keyword>
<reference evidence="2" key="1">
    <citation type="submission" date="2014-05" db="EMBL/GenBank/DDBJ databases">
        <authorList>
            <person name="Chronopoulou M."/>
        </authorList>
    </citation>
    <scope>NUCLEOTIDE SEQUENCE</scope>
    <source>
        <tissue evidence="2">Whole organism</tissue>
    </source>
</reference>
<sequence>MCLLAVGDESSFLLFALFGFIVFVFPFNGDFTTTFFMGSREKRPNVGSDTRSLFLKVGLIFSRNRHTSFVIVGVVCAAHFDLH</sequence>
<evidence type="ECO:0000256" key="1">
    <source>
        <dbReference type="SAM" id="Phobius"/>
    </source>
</evidence>
<organism evidence="2">
    <name type="scientific">Lepeophtheirus salmonis</name>
    <name type="common">Salmon louse</name>
    <name type="synonym">Caligus salmonis</name>
    <dbReference type="NCBI Taxonomy" id="72036"/>
    <lineage>
        <taxon>Eukaryota</taxon>
        <taxon>Metazoa</taxon>
        <taxon>Ecdysozoa</taxon>
        <taxon>Arthropoda</taxon>
        <taxon>Crustacea</taxon>
        <taxon>Multicrustacea</taxon>
        <taxon>Hexanauplia</taxon>
        <taxon>Copepoda</taxon>
        <taxon>Siphonostomatoida</taxon>
        <taxon>Caligidae</taxon>
        <taxon>Lepeophtheirus</taxon>
    </lineage>
</organism>
<feature type="transmembrane region" description="Helical" evidence="1">
    <location>
        <begin position="12"/>
        <end position="36"/>
    </location>
</feature>
<accession>A0A0K2TRL0</accession>
<dbReference type="EMBL" id="HACA01011302">
    <property type="protein sequence ID" value="CDW28663.1"/>
    <property type="molecule type" value="Transcribed_RNA"/>
</dbReference>
<protein>
    <submittedName>
        <fullName evidence="2">Uncharacterized protein</fullName>
    </submittedName>
</protein>
<keyword evidence="1" id="KW-0472">Membrane</keyword>
<evidence type="ECO:0000313" key="2">
    <source>
        <dbReference type="EMBL" id="CDW28663.1"/>
    </source>
</evidence>
<name>A0A0K2TRL0_LEPSM</name>
<proteinExistence type="predicted"/>
<dbReference type="AlphaFoldDB" id="A0A0K2TRL0"/>
<keyword evidence="1" id="KW-1133">Transmembrane helix</keyword>